<dbReference type="InterPro" id="IPR050834">
    <property type="entry name" value="Glycosyltransf_2"/>
</dbReference>
<dbReference type="SUPFAM" id="SSF53448">
    <property type="entry name" value="Nucleotide-diphospho-sugar transferases"/>
    <property type="match status" value="1"/>
</dbReference>
<keyword evidence="2 5" id="KW-0328">Glycosyltransferase</keyword>
<gene>
    <name evidence="5" type="primary">epsE</name>
    <name evidence="5" type="ORF">ACH61_01744</name>
    <name evidence="6" type="ORF">GSU10_09560</name>
</gene>
<feature type="domain" description="Glycosyltransferase 2-like" evidence="4">
    <location>
        <begin position="5"/>
        <end position="133"/>
    </location>
</feature>
<dbReference type="PANTHER" id="PTHR43685:SF5">
    <property type="entry name" value="GLYCOSYLTRANSFERASE EPSE-RELATED"/>
    <property type="match status" value="1"/>
</dbReference>
<evidence type="ECO:0000313" key="7">
    <source>
        <dbReference type="Proteomes" id="UP000076717"/>
    </source>
</evidence>
<dbReference type="Proteomes" id="UP000465031">
    <property type="component" value="Chromosome"/>
</dbReference>
<dbReference type="KEGG" id="rte:GSU10_09560"/>
<evidence type="ECO:0000256" key="2">
    <source>
        <dbReference type="ARBA" id="ARBA00022676"/>
    </source>
</evidence>
<dbReference type="EMBL" id="LIIN01000053">
    <property type="protein sequence ID" value="KZX21126.1"/>
    <property type="molecule type" value="Genomic_DNA"/>
</dbReference>
<dbReference type="InterPro" id="IPR029044">
    <property type="entry name" value="Nucleotide-diphossugar_trans"/>
</dbReference>
<accession>A0A166HT57</accession>
<dbReference type="PATRIC" id="fig|1671680.3.peg.1858"/>
<reference evidence="8" key="3">
    <citation type="submission" date="2019-12" db="EMBL/GenBank/DDBJ databases">
        <title>Complete and draft genome sequences of new strains and members of some known species of the genus Rathayibacter isolated from plants.</title>
        <authorList>
            <person name="Tarlachkov S.V."/>
            <person name="Starodumova I.P."/>
            <person name="Dorofeeva L.V."/>
            <person name="Prisyazhnaya N.V."/>
            <person name="Leyn S."/>
            <person name="Zlamal J."/>
            <person name="Elan M."/>
            <person name="Osterman A.L."/>
            <person name="Nadler S."/>
            <person name="Subbotin S.A."/>
            <person name="Evtushenko L.I."/>
        </authorList>
    </citation>
    <scope>NUCLEOTIDE SEQUENCE [LARGE SCALE GENOMIC DNA]</scope>
    <source>
        <strain evidence="8">VKM Ac-2761</strain>
    </source>
</reference>
<dbReference type="CDD" id="cd00761">
    <property type="entry name" value="Glyco_tranf_GTA_type"/>
    <property type="match status" value="1"/>
</dbReference>
<reference evidence="6" key="2">
    <citation type="submission" date="2019-12" db="EMBL/GenBank/DDBJ databases">
        <title>Complete and Draft Genome Sequences of New Strains and Members of Some Known Species of the Genus Rathayibacter isolated from Plants.</title>
        <authorList>
            <person name="Tarlachkov S.V."/>
            <person name="Starodumova I.P."/>
            <person name="Dorofeeva L.V."/>
            <person name="Prisyazhnaya N.V."/>
            <person name="Leyn S.A."/>
            <person name="Zlamal J.E."/>
            <person name="Elane M.L."/>
            <person name="Osterman A.L."/>
            <person name="Nadler S.A."/>
            <person name="Subbotin S.A."/>
            <person name="Evtushenko L.I."/>
        </authorList>
    </citation>
    <scope>NUCLEOTIDE SEQUENCE</scope>
    <source>
        <strain evidence="6">VKM Ac-2761</strain>
    </source>
</reference>
<dbReference type="Gene3D" id="3.90.550.10">
    <property type="entry name" value="Spore Coat Polysaccharide Biosynthesis Protein SpsA, Chain A"/>
    <property type="match status" value="1"/>
</dbReference>
<dbReference type="PANTHER" id="PTHR43685">
    <property type="entry name" value="GLYCOSYLTRANSFERASE"/>
    <property type="match status" value="1"/>
</dbReference>
<evidence type="ECO:0000259" key="4">
    <source>
        <dbReference type="Pfam" id="PF00535"/>
    </source>
</evidence>
<dbReference type="RefSeq" id="WP_068210866.1">
    <property type="nucleotide sequence ID" value="NZ_CP047186.1"/>
</dbReference>
<dbReference type="Pfam" id="PF00535">
    <property type="entry name" value="Glycos_transf_2"/>
    <property type="match status" value="1"/>
</dbReference>
<dbReference type="Proteomes" id="UP000076717">
    <property type="component" value="Unassembled WGS sequence"/>
</dbReference>
<evidence type="ECO:0000313" key="6">
    <source>
        <dbReference type="EMBL" id="QHC55851.1"/>
    </source>
</evidence>
<reference evidence="5 7" key="1">
    <citation type="submission" date="2015-08" db="EMBL/GenBank/DDBJ databases">
        <title>Draft Genome Sequence of Rathayibacter sp. Strain VKM Ac-2596 Isolated from Leaf Gall Induced by Plant-Parasitic Nematodes.</title>
        <authorList>
            <person name="Vasilenko O.V."/>
            <person name="Starodumova I.P."/>
            <person name="Tarlachkov S.V."/>
            <person name="Dorofeeva L.V."/>
            <person name="Evtushenko L.I."/>
        </authorList>
    </citation>
    <scope>NUCLEOTIDE SEQUENCE [LARGE SCALE GENOMIC DNA]</scope>
    <source>
        <strain evidence="5 7">VKM Ac-2596</strain>
    </source>
</reference>
<dbReference type="InterPro" id="IPR001173">
    <property type="entry name" value="Glyco_trans_2-like"/>
</dbReference>
<evidence type="ECO:0000313" key="5">
    <source>
        <dbReference type="EMBL" id="KZX21126.1"/>
    </source>
</evidence>
<keyword evidence="7" id="KW-1185">Reference proteome</keyword>
<proteinExistence type="inferred from homology"/>
<dbReference type="AlphaFoldDB" id="A0A166HT57"/>
<keyword evidence="3 5" id="KW-0808">Transferase</keyword>
<evidence type="ECO:0000256" key="1">
    <source>
        <dbReference type="ARBA" id="ARBA00006739"/>
    </source>
</evidence>
<dbReference type="EC" id="2.4.-.-" evidence="5"/>
<sequence length="291" mass="31517">MNGVTVCITARNAEGTIAGSVRSALRALPPSGRVLVRDDGSTDGTAAAVARIGDRRLRILDDASPQGIPASRNALLEQVETPFVAILDGDDRAFPWRFSRQARLLAGGADLAFSTVIVRKPPIPLLKPQLLPFLSSEGIALALLLENPLMHPTLTGRTSVMRALDGYRSVAAEDFDLYLRASLEGHRLVRDTVPTVLYLRHAHQTTIDPDWIRSKTASTLVEEAFDDLGRRLLGFAPGWFSWRRAGFPRGGAPEGLETELRALLDAAAGLRPSEQRHLAGLVSFFRGKAAA</sequence>
<dbReference type="EMBL" id="CP047186">
    <property type="protein sequence ID" value="QHC55851.1"/>
    <property type="molecule type" value="Genomic_DNA"/>
</dbReference>
<evidence type="ECO:0000313" key="8">
    <source>
        <dbReference type="Proteomes" id="UP000465031"/>
    </source>
</evidence>
<protein>
    <submittedName>
        <fullName evidence="5 6">Glycosyltransferase</fullName>
        <ecNumber evidence="5">2.4.-.-</ecNumber>
    </submittedName>
</protein>
<dbReference type="OrthoDB" id="7665907at2"/>
<comment type="similarity">
    <text evidence="1">Belongs to the glycosyltransferase 2 family.</text>
</comment>
<organism evidence="5 7">
    <name type="scientific">Rathayibacter tanaceti</name>
    <dbReference type="NCBI Taxonomy" id="1671680"/>
    <lineage>
        <taxon>Bacteria</taxon>
        <taxon>Bacillati</taxon>
        <taxon>Actinomycetota</taxon>
        <taxon>Actinomycetes</taxon>
        <taxon>Micrococcales</taxon>
        <taxon>Microbacteriaceae</taxon>
        <taxon>Rathayibacter</taxon>
    </lineage>
</organism>
<name>A0A166HT57_9MICO</name>
<evidence type="ECO:0000256" key="3">
    <source>
        <dbReference type="ARBA" id="ARBA00022679"/>
    </source>
</evidence>
<dbReference type="GO" id="GO:0016757">
    <property type="term" value="F:glycosyltransferase activity"/>
    <property type="evidence" value="ECO:0007669"/>
    <property type="project" value="UniProtKB-KW"/>
</dbReference>